<dbReference type="Pfam" id="PF13639">
    <property type="entry name" value="zf-RING_2"/>
    <property type="match status" value="1"/>
</dbReference>
<evidence type="ECO:0000313" key="5">
    <source>
        <dbReference type="Proteomes" id="UP000626109"/>
    </source>
</evidence>
<dbReference type="Gene3D" id="3.30.40.10">
    <property type="entry name" value="Zinc/RING finger domain, C3HC4 (zinc finger)"/>
    <property type="match status" value="1"/>
</dbReference>
<gene>
    <name evidence="4" type="ORF">PGLA2088_LOCUS31796</name>
</gene>
<dbReference type="EMBL" id="CAJNNW010029596">
    <property type="protein sequence ID" value="CAE8700813.1"/>
    <property type="molecule type" value="Genomic_DNA"/>
</dbReference>
<keyword evidence="1" id="KW-0862">Zinc</keyword>
<evidence type="ECO:0000259" key="3">
    <source>
        <dbReference type="PROSITE" id="PS50089"/>
    </source>
</evidence>
<reference evidence="4" key="1">
    <citation type="submission" date="2021-02" db="EMBL/GenBank/DDBJ databases">
        <authorList>
            <person name="Dougan E. K."/>
            <person name="Rhodes N."/>
            <person name="Thang M."/>
            <person name="Chan C."/>
        </authorList>
    </citation>
    <scope>NUCLEOTIDE SEQUENCE</scope>
</reference>
<protein>
    <recommendedName>
        <fullName evidence="3">RING-type domain-containing protein</fullName>
    </recommendedName>
</protein>
<dbReference type="AlphaFoldDB" id="A0A813KHI7"/>
<evidence type="ECO:0000256" key="2">
    <source>
        <dbReference type="SAM" id="MobiDB-lite"/>
    </source>
</evidence>
<keyword evidence="1" id="KW-0863">Zinc-finger</keyword>
<name>A0A813KHI7_POLGL</name>
<dbReference type="GO" id="GO:0008270">
    <property type="term" value="F:zinc ion binding"/>
    <property type="evidence" value="ECO:0007669"/>
    <property type="project" value="UniProtKB-KW"/>
</dbReference>
<feature type="region of interest" description="Disordered" evidence="2">
    <location>
        <begin position="48"/>
        <end position="70"/>
    </location>
</feature>
<sequence length="145" mass="15725">DRAKKSRIQQETISYMNRDLDRELAALLKTLVCKRGMVKAQSTAPLRVSPTGMSLEHSDGTAAEGPQVGWRPQKAGSVAQQELGTCSICSKKFIAGQAVRHMFCCGALQHASCLQGMLKSEANCPSCQKPVLTVSELKELQDLCC</sequence>
<feature type="non-terminal residue" evidence="4">
    <location>
        <position position="1"/>
    </location>
</feature>
<proteinExistence type="predicted"/>
<evidence type="ECO:0000313" key="4">
    <source>
        <dbReference type="EMBL" id="CAE8700813.1"/>
    </source>
</evidence>
<dbReference type="Proteomes" id="UP000626109">
    <property type="component" value="Unassembled WGS sequence"/>
</dbReference>
<comment type="caution">
    <text evidence="4">The sequence shown here is derived from an EMBL/GenBank/DDBJ whole genome shotgun (WGS) entry which is preliminary data.</text>
</comment>
<keyword evidence="1" id="KW-0479">Metal-binding</keyword>
<dbReference type="InterPro" id="IPR013083">
    <property type="entry name" value="Znf_RING/FYVE/PHD"/>
</dbReference>
<organism evidence="4 5">
    <name type="scientific">Polarella glacialis</name>
    <name type="common">Dinoflagellate</name>
    <dbReference type="NCBI Taxonomy" id="89957"/>
    <lineage>
        <taxon>Eukaryota</taxon>
        <taxon>Sar</taxon>
        <taxon>Alveolata</taxon>
        <taxon>Dinophyceae</taxon>
        <taxon>Suessiales</taxon>
        <taxon>Suessiaceae</taxon>
        <taxon>Polarella</taxon>
    </lineage>
</organism>
<dbReference type="PROSITE" id="PS50089">
    <property type="entry name" value="ZF_RING_2"/>
    <property type="match status" value="1"/>
</dbReference>
<dbReference type="InterPro" id="IPR001841">
    <property type="entry name" value="Znf_RING"/>
</dbReference>
<feature type="domain" description="RING-type" evidence="3">
    <location>
        <begin position="86"/>
        <end position="128"/>
    </location>
</feature>
<dbReference type="SUPFAM" id="SSF57850">
    <property type="entry name" value="RING/U-box"/>
    <property type="match status" value="1"/>
</dbReference>
<accession>A0A813KHI7</accession>
<evidence type="ECO:0000256" key="1">
    <source>
        <dbReference type="PROSITE-ProRule" id="PRU00175"/>
    </source>
</evidence>